<comment type="caution">
    <text evidence="5">The sequence shown here is derived from an EMBL/GenBank/DDBJ whole genome shotgun (WGS) entry which is preliminary data.</text>
</comment>
<protein>
    <submittedName>
        <fullName evidence="5">Sugar kinase</fullName>
    </submittedName>
</protein>
<dbReference type="EMBL" id="BOQE01000001">
    <property type="protein sequence ID" value="GIM44717.1"/>
    <property type="molecule type" value="Genomic_DNA"/>
</dbReference>
<keyword evidence="2" id="KW-0808">Transferase</keyword>
<dbReference type="Proteomes" id="UP001057291">
    <property type="component" value="Unassembled WGS sequence"/>
</dbReference>
<evidence type="ECO:0000256" key="3">
    <source>
        <dbReference type="ARBA" id="ARBA00022777"/>
    </source>
</evidence>
<accession>A0AAV4LAB2</accession>
<dbReference type="SUPFAM" id="SSF53613">
    <property type="entry name" value="Ribokinase-like"/>
    <property type="match status" value="1"/>
</dbReference>
<dbReference type="InterPro" id="IPR011611">
    <property type="entry name" value="PfkB_dom"/>
</dbReference>
<dbReference type="Gene3D" id="3.40.1190.20">
    <property type="match status" value="1"/>
</dbReference>
<dbReference type="PANTHER" id="PTHR43085:SF57">
    <property type="entry name" value="CARBOHYDRATE KINASE PFKB DOMAIN-CONTAINING PROTEIN"/>
    <property type="match status" value="1"/>
</dbReference>
<dbReference type="Pfam" id="PF00294">
    <property type="entry name" value="PfkB"/>
    <property type="match status" value="1"/>
</dbReference>
<organism evidence="5 6">
    <name type="scientific">Collibacillus ludicampi</name>
    <dbReference type="NCBI Taxonomy" id="2771369"/>
    <lineage>
        <taxon>Bacteria</taxon>
        <taxon>Bacillati</taxon>
        <taxon>Bacillota</taxon>
        <taxon>Bacilli</taxon>
        <taxon>Bacillales</taxon>
        <taxon>Alicyclobacillaceae</taxon>
        <taxon>Collibacillus</taxon>
    </lineage>
</organism>
<evidence type="ECO:0000256" key="2">
    <source>
        <dbReference type="ARBA" id="ARBA00022679"/>
    </source>
</evidence>
<dbReference type="AlphaFoldDB" id="A0AAV4LAB2"/>
<comment type="similarity">
    <text evidence="1">Belongs to the carbohydrate kinase PfkB family.</text>
</comment>
<dbReference type="PANTHER" id="PTHR43085">
    <property type="entry name" value="HEXOKINASE FAMILY MEMBER"/>
    <property type="match status" value="1"/>
</dbReference>
<dbReference type="InterPro" id="IPR050306">
    <property type="entry name" value="PfkB_Carbo_kinase"/>
</dbReference>
<feature type="domain" description="Carbohydrate kinase PfkB" evidence="4">
    <location>
        <begin position="7"/>
        <end position="351"/>
    </location>
</feature>
<evidence type="ECO:0000256" key="1">
    <source>
        <dbReference type="ARBA" id="ARBA00010688"/>
    </source>
</evidence>
<keyword evidence="3 5" id="KW-0418">Kinase</keyword>
<dbReference type="InterPro" id="IPR029056">
    <property type="entry name" value="Ribokinase-like"/>
</dbReference>
<keyword evidence="6" id="KW-1185">Reference proteome</keyword>
<dbReference type="RefSeq" id="WP_282197982.1">
    <property type="nucleotide sequence ID" value="NZ_BOQE01000001.1"/>
</dbReference>
<evidence type="ECO:0000313" key="5">
    <source>
        <dbReference type="EMBL" id="GIM44717.1"/>
    </source>
</evidence>
<reference evidence="5" key="1">
    <citation type="journal article" date="2023" name="Int. J. Syst. Evol. Microbiol.">
        <title>Collibacillus ludicampi gen. nov., sp. nov., a new soil bacterium of the family Alicyclobacillaceae.</title>
        <authorList>
            <person name="Jojima T."/>
            <person name="Ioku Y."/>
            <person name="Fukuta Y."/>
            <person name="Shirasaka N."/>
            <person name="Matsumura Y."/>
            <person name="Mori M."/>
        </authorList>
    </citation>
    <scope>NUCLEOTIDE SEQUENCE</scope>
    <source>
        <strain evidence="5">TP075</strain>
    </source>
</reference>
<evidence type="ECO:0000259" key="4">
    <source>
        <dbReference type="Pfam" id="PF00294"/>
    </source>
</evidence>
<gene>
    <name evidence="5" type="ORF">DNHGIG_02660</name>
</gene>
<dbReference type="GO" id="GO:0016301">
    <property type="term" value="F:kinase activity"/>
    <property type="evidence" value="ECO:0007669"/>
    <property type="project" value="UniProtKB-KW"/>
</dbReference>
<name>A0AAV4LAB2_9BACL</name>
<sequence length="403" mass="44457">MTSIQPEIVVAGHICLDVIPDLPEGKTPTQFFIPGRLNEVGGVTISTGGAVSNTGLGLHRLGVSTRLIGKVGDDEFGRVILDLLRKMDPVLAEGMIVAPGEDSSYSIVLNLPGVDRIFLHYPGANHTSQSEDVQCYRLQGARMFHFGYPPIMKEMFRDNGEQLVDLMRKVKTQGLVTSLDMAMPDANSAAGQVDWHALLRASLAYVDIFLPSFEETMFMLKRDLYEQLLHQSVEGHVLSLVSEKMIQELAESLLEMGCPIIGLKLGDSGLYLRTGTESKIKQISDLLRIQSDLWANRELWVPCYKTRVAGTTGAGDSTIAGFLAGLLRGLPPEKVLNSAVAVGACCVERMDSLSGLLHWDKVQKRIADGWERLPINRKFLGWVWDKEHQLWIGPNDSTVNKGF</sequence>
<proteinExistence type="inferred from homology"/>
<evidence type="ECO:0000313" key="6">
    <source>
        <dbReference type="Proteomes" id="UP001057291"/>
    </source>
</evidence>